<dbReference type="AlphaFoldDB" id="A0A9D4NGW6"/>
<feature type="region of interest" description="Disordered" evidence="1">
    <location>
        <begin position="336"/>
        <end position="610"/>
    </location>
</feature>
<protein>
    <submittedName>
        <fullName evidence="2">Uncharacterized protein</fullName>
    </submittedName>
</protein>
<dbReference type="PANTHER" id="PTHR36696:SF1">
    <property type="entry name" value="EF-HAND DOMAIN-CONTAINING PROTEIN"/>
    <property type="match status" value="1"/>
</dbReference>
<feature type="region of interest" description="Disordered" evidence="1">
    <location>
        <begin position="101"/>
        <end position="123"/>
    </location>
</feature>
<sequence length="823" mass="93292">MSVRSYRSLSSRTTRSRPSSSLSFVESNFRVDTPDVPQVVIGKRSKAREITINDAPMMLLPKARVRDNLDYYDRFRRSFAVVADTTYQGLHISTIESVNGMPSIPQKSALKPRKDSTSRSEADSGFCSLKRSVTFDNLSRSQSTVYASDDDADNNSDSFFEDREYEYKNPYRHPALNGAADDFPEYLESFGNDAPVVISPTISQSRPPSRQLGSSLGRRRRHGHSNHDDDACEICGVVLSDVERVQKSFGKVDSFLDWVMARWGKEYFETLRGELQYVPRASTYKGHTPHFCNFVHQMQLHSKALNGTDSTGIPYSELGDDLTFVGESTEGKLVNKYRKNSNASSDGSINRGLTKSPKLEDYEHDSIPETKEDHVVSGTEGRPGSPSSLDGESRHGDDDSQQQQPVTGIEVRVTSPFKSDAILKTPVKSKPKVESQQIKSKSEEQTDLPQSWMIGDSKSISEEGDEDNKSGRDLDYNTWDNGQVIKGASSQGHTDLDTTLRPPSPRDPPPSPELSKKKEPKEIPLPTTAPKTKDCKKKTKKPVERVRTMKATDEPPVEVQPTATEETRPPEVVLTVSDNVDSKRDIQVPDLPDLETKETNRKEKGKPKRHLIETEDDLLKPDLNDILNEQLRLSRPEFDWSNMETTNGGEEVKRHPQIKSWIQGRLALSQQSSRFELPMDMKRLETMTPQEYIRKHCIITSRRQNLYQKIFMKNKDKSATILYKDLDRSLKDVLVNTITSEQVQDVLKSLEIDEQTRVDQKLFYGVAAYAERVLYPKFVTEDTHDMPEYQREKIECADFCALNWKIHGVNVPKNMLNVLKQIT</sequence>
<feature type="region of interest" description="Disordered" evidence="1">
    <location>
        <begin position="198"/>
        <end position="227"/>
    </location>
</feature>
<organism evidence="2 3">
    <name type="scientific">Dreissena polymorpha</name>
    <name type="common">Zebra mussel</name>
    <name type="synonym">Mytilus polymorpha</name>
    <dbReference type="NCBI Taxonomy" id="45954"/>
    <lineage>
        <taxon>Eukaryota</taxon>
        <taxon>Metazoa</taxon>
        <taxon>Spiralia</taxon>
        <taxon>Lophotrochozoa</taxon>
        <taxon>Mollusca</taxon>
        <taxon>Bivalvia</taxon>
        <taxon>Autobranchia</taxon>
        <taxon>Heteroconchia</taxon>
        <taxon>Euheterodonta</taxon>
        <taxon>Imparidentia</taxon>
        <taxon>Neoheterodontei</taxon>
        <taxon>Myida</taxon>
        <taxon>Dreissenoidea</taxon>
        <taxon>Dreissenidae</taxon>
        <taxon>Dreissena</taxon>
    </lineage>
</organism>
<proteinExistence type="predicted"/>
<reference evidence="2" key="2">
    <citation type="submission" date="2020-11" db="EMBL/GenBank/DDBJ databases">
        <authorList>
            <person name="McCartney M.A."/>
            <person name="Auch B."/>
            <person name="Kono T."/>
            <person name="Mallez S."/>
            <person name="Becker A."/>
            <person name="Gohl D.M."/>
            <person name="Silverstein K.A.T."/>
            <person name="Koren S."/>
            <person name="Bechman K.B."/>
            <person name="Herman A."/>
            <person name="Abrahante J.E."/>
            <person name="Garbe J."/>
        </authorList>
    </citation>
    <scope>NUCLEOTIDE SEQUENCE</scope>
    <source>
        <strain evidence="2">Duluth1</strain>
        <tissue evidence="2">Whole animal</tissue>
    </source>
</reference>
<feature type="compositionally biased region" description="Pro residues" evidence="1">
    <location>
        <begin position="502"/>
        <end position="512"/>
    </location>
</feature>
<dbReference type="Proteomes" id="UP000828390">
    <property type="component" value="Unassembled WGS sequence"/>
</dbReference>
<evidence type="ECO:0000313" key="2">
    <source>
        <dbReference type="EMBL" id="KAH3894086.1"/>
    </source>
</evidence>
<evidence type="ECO:0000256" key="1">
    <source>
        <dbReference type="SAM" id="MobiDB-lite"/>
    </source>
</evidence>
<dbReference type="PANTHER" id="PTHR36696">
    <property type="entry name" value="AGAP012002-PA"/>
    <property type="match status" value="1"/>
</dbReference>
<evidence type="ECO:0000313" key="3">
    <source>
        <dbReference type="Proteomes" id="UP000828390"/>
    </source>
</evidence>
<feature type="compositionally biased region" description="Basic and acidic residues" evidence="1">
    <location>
        <begin position="112"/>
        <end position="122"/>
    </location>
</feature>
<comment type="caution">
    <text evidence="2">The sequence shown here is derived from an EMBL/GenBank/DDBJ whole genome shotgun (WGS) entry which is preliminary data.</text>
</comment>
<feature type="compositionally biased region" description="Polar residues" evidence="1">
    <location>
        <begin position="340"/>
        <end position="353"/>
    </location>
</feature>
<feature type="compositionally biased region" description="Basic and acidic residues" evidence="1">
    <location>
        <begin position="541"/>
        <end position="553"/>
    </location>
</feature>
<accession>A0A9D4NGW6</accession>
<feature type="compositionally biased region" description="Basic and acidic residues" evidence="1">
    <location>
        <begin position="357"/>
        <end position="375"/>
    </location>
</feature>
<reference evidence="2" key="1">
    <citation type="journal article" date="2019" name="bioRxiv">
        <title>The Genome of the Zebra Mussel, Dreissena polymorpha: A Resource for Invasive Species Research.</title>
        <authorList>
            <person name="McCartney M.A."/>
            <person name="Auch B."/>
            <person name="Kono T."/>
            <person name="Mallez S."/>
            <person name="Zhang Y."/>
            <person name="Obille A."/>
            <person name="Becker A."/>
            <person name="Abrahante J.E."/>
            <person name="Garbe J."/>
            <person name="Badalamenti J.P."/>
            <person name="Herman A."/>
            <person name="Mangelson H."/>
            <person name="Liachko I."/>
            <person name="Sullivan S."/>
            <person name="Sone E.D."/>
            <person name="Koren S."/>
            <person name="Silverstein K.A.T."/>
            <person name="Beckman K.B."/>
            <person name="Gohl D.M."/>
        </authorList>
    </citation>
    <scope>NUCLEOTIDE SEQUENCE</scope>
    <source>
        <strain evidence="2">Duluth1</strain>
        <tissue evidence="2">Whole animal</tissue>
    </source>
</reference>
<gene>
    <name evidence="2" type="ORF">DPMN_018244</name>
</gene>
<feature type="region of interest" description="Disordered" evidence="1">
    <location>
        <begin position="1"/>
        <end position="21"/>
    </location>
</feature>
<dbReference type="EMBL" id="JAIWYP010000001">
    <property type="protein sequence ID" value="KAH3894086.1"/>
    <property type="molecule type" value="Genomic_DNA"/>
</dbReference>
<name>A0A9D4NGW6_DREPO</name>
<keyword evidence="3" id="KW-1185">Reference proteome</keyword>